<dbReference type="EMBL" id="LT629792">
    <property type="protein sequence ID" value="SDT85478.1"/>
    <property type="molecule type" value="Genomic_DNA"/>
</dbReference>
<feature type="domain" description="Alpha/beta-hydrolase catalytic" evidence="2">
    <location>
        <begin position="250"/>
        <end position="532"/>
    </location>
</feature>
<gene>
    <name evidence="4" type="ORF">SAMN04489714_0065</name>
</gene>
<keyword evidence="1" id="KW-1133">Transmembrane helix</keyword>
<dbReference type="Pfam" id="PF15420">
    <property type="entry name" value="Abhydrolase_9_N"/>
    <property type="match status" value="1"/>
</dbReference>
<feature type="transmembrane region" description="Helical" evidence="1">
    <location>
        <begin position="38"/>
        <end position="58"/>
    </location>
</feature>
<keyword evidence="1" id="KW-0812">Transmembrane</keyword>
<dbReference type="InterPro" id="IPR027787">
    <property type="entry name" value="Alpha/beta-hydrolase_catalytic"/>
</dbReference>
<organism evidence="4 5">
    <name type="scientific">Schaalia radingae</name>
    <dbReference type="NCBI Taxonomy" id="131110"/>
    <lineage>
        <taxon>Bacteria</taxon>
        <taxon>Bacillati</taxon>
        <taxon>Actinomycetota</taxon>
        <taxon>Actinomycetes</taxon>
        <taxon>Actinomycetales</taxon>
        <taxon>Actinomycetaceae</taxon>
        <taxon>Schaalia</taxon>
    </lineage>
</organism>
<accession>A0ABY0V4N5</accession>
<feature type="transmembrane region" description="Helical" evidence="1">
    <location>
        <begin position="78"/>
        <end position="97"/>
    </location>
</feature>
<dbReference type="InterPro" id="IPR027788">
    <property type="entry name" value="Alpha/beta-hydrolase_N_dom"/>
</dbReference>
<dbReference type="Pfam" id="PF10081">
    <property type="entry name" value="Abhydrolase_9"/>
    <property type="match status" value="1"/>
</dbReference>
<reference evidence="4 5" key="1">
    <citation type="submission" date="2016-10" db="EMBL/GenBank/DDBJ databases">
        <authorList>
            <person name="Varghese N."/>
            <person name="Submissions S."/>
        </authorList>
    </citation>
    <scope>NUCLEOTIDE SEQUENCE [LARGE SCALE GENOMIC DNA]</scope>
    <source>
        <strain evidence="4 5">DSM 9169</strain>
    </source>
</reference>
<keyword evidence="1" id="KW-0472">Membrane</keyword>
<evidence type="ECO:0000313" key="5">
    <source>
        <dbReference type="Proteomes" id="UP000198976"/>
    </source>
</evidence>
<name>A0ABY0V4N5_9ACTO</name>
<evidence type="ECO:0000256" key="1">
    <source>
        <dbReference type="SAM" id="Phobius"/>
    </source>
</evidence>
<sequence>MLDSPSLLGIIAALVMYAVSVSPSLLPRSWWWQAVVSGVLASLGYVVGVVIESAGTLILRLTDLTISASPATETGLRWAAFVIFMIWFIRSVVQSFIHARSAAQLVDMPGPRISSILLGMVGAFVLFHVIIGVLDALLWMLATLVTFLARWIPVWIALAVGCAIIVALLILLTSKVIIAGGVTFFSRKAWEMNNRTAKGIFRPEVPERSGSHHSLVSWASVGGQGRVFLGRGPSRHDIEEVTGREALEPIRVYAGMPTGGQTLADAADMVVRELERTGAFERAVIAVNTSTGSGWVDEWEVQPLEYLSCGNCATASMQYSYAPSSLHWMTGLDHCVEAAIMLYQAVKKAVDGLPANQRPALYITGESLGAFASQAVYTDLADVMRQVDGALWVGTPSFTPMHQELTEKRHRGSPEVAPVVDNARHVRFATGPEDLRHDIYGRELGPWHFPRIIYAQHPSDPVVWWTGRLAWYQPDWMREKAGRDVSLSMEYTRIGTYLQVLADLPVAGRAPGGHGHTYHHELIPMWKELLGLGDAERPNTLPDGQWADDAMLRRIGHAISANIALSERQ</sequence>
<feature type="transmembrane region" description="Helical" evidence="1">
    <location>
        <begin position="117"/>
        <end position="142"/>
    </location>
</feature>
<keyword evidence="5" id="KW-1185">Reference proteome</keyword>
<feature type="transmembrane region" description="Helical" evidence="1">
    <location>
        <begin position="154"/>
        <end position="185"/>
    </location>
</feature>
<dbReference type="Proteomes" id="UP000198976">
    <property type="component" value="Chromosome I"/>
</dbReference>
<proteinExistence type="predicted"/>
<evidence type="ECO:0000259" key="2">
    <source>
        <dbReference type="Pfam" id="PF10081"/>
    </source>
</evidence>
<feature type="domain" description="Alpha/beta-hydrolase N-terminal" evidence="3">
    <location>
        <begin position="22"/>
        <end position="233"/>
    </location>
</feature>
<feature type="transmembrane region" description="Helical" evidence="1">
    <location>
        <begin position="6"/>
        <end position="26"/>
    </location>
</feature>
<evidence type="ECO:0000313" key="4">
    <source>
        <dbReference type="EMBL" id="SDT85478.1"/>
    </source>
</evidence>
<protein>
    <submittedName>
        <fullName evidence="4">Uncharacterized membrane protein</fullName>
    </submittedName>
</protein>
<evidence type="ECO:0000259" key="3">
    <source>
        <dbReference type="Pfam" id="PF15420"/>
    </source>
</evidence>